<evidence type="ECO:0000313" key="6">
    <source>
        <dbReference type="Proteomes" id="UP000198406"/>
    </source>
</evidence>
<organism evidence="5 6">
    <name type="scientific">Fistulifera solaris</name>
    <name type="common">Oleaginous diatom</name>
    <dbReference type="NCBI Taxonomy" id="1519565"/>
    <lineage>
        <taxon>Eukaryota</taxon>
        <taxon>Sar</taxon>
        <taxon>Stramenopiles</taxon>
        <taxon>Ochrophyta</taxon>
        <taxon>Bacillariophyta</taxon>
        <taxon>Bacillariophyceae</taxon>
        <taxon>Bacillariophycidae</taxon>
        <taxon>Naviculales</taxon>
        <taxon>Naviculaceae</taxon>
        <taxon>Fistulifera</taxon>
    </lineage>
</organism>
<dbReference type="Pfam" id="PF00106">
    <property type="entry name" value="adh_short"/>
    <property type="match status" value="1"/>
</dbReference>
<feature type="domain" description="Ketoreductase" evidence="4">
    <location>
        <begin position="10"/>
        <end position="203"/>
    </location>
</feature>
<dbReference type="PRINTS" id="PR00080">
    <property type="entry name" value="SDRFAMILY"/>
</dbReference>
<evidence type="ECO:0000256" key="1">
    <source>
        <dbReference type="ARBA" id="ARBA00006484"/>
    </source>
</evidence>
<dbReference type="AlphaFoldDB" id="A0A1Z5K141"/>
<sequence length="256" mass="27461">MSTISVLKGKRALITGASGRIGQAIANKLAQAGASVVLTGRNLESLKEAAANIKRNLTTDNNDANDIPTVETFSCDVTDETSVKDLFMRIQGIDGHRIDILINNAGTNVDKPLSNLTSNDFEWVMKVNVLGPFLCSREAFKYMPNGGRIINVGSLSAMSPRPDSTAYTTSKFALNGLSRSLALDGREHGISVGIIHPGNVSSDLLTQEMIQARQHEGFMDANNVAECVLTMVVMPPTTTILELVVMPTTQPFVGRG</sequence>
<evidence type="ECO:0000256" key="2">
    <source>
        <dbReference type="ARBA" id="ARBA00023002"/>
    </source>
</evidence>
<dbReference type="PANTHER" id="PTHR43669:SF3">
    <property type="entry name" value="ALCOHOL DEHYDROGENASE, PUTATIVE (AFU_ORTHOLOGUE AFUA_3G03445)-RELATED"/>
    <property type="match status" value="1"/>
</dbReference>
<evidence type="ECO:0000256" key="3">
    <source>
        <dbReference type="RuleBase" id="RU000363"/>
    </source>
</evidence>
<dbReference type="CDD" id="cd05233">
    <property type="entry name" value="SDR_c"/>
    <property type="match status" value="1"/>
</dbReference>
<name>A0A1Z5K141_FISSO</name>
<dbReference type="InParanoid" id="A0A1Z5K141"/>
<dbReference type="Gene3D" id="3.40.50.720">
    <property type="entry name" value="NAD(P)-binding Rossmann-like Domain"/>
    <property type="match status" value="1"/>
</dbReference>
<comment type="caution">
    <text evidence="5">The sequence shown here is derived from an EMBL/GenBank/DDBJ whole genome shotgun (WGS) entry which is preliminary data.</text>
</comment>
<dbReference type="InterPro" id="IPR020904">
    <property type="entry name" value="Sc_DH/Rdtase_CS"/>
</dbReference>
<comment type="similarity">
    <text evidence="1 3">Belongs to the short-chain dehydrogenases/reductases (SDR) family.</text>
</comment>
<dbReference type="OrthoDB" id="1933717at2759"/>
<dbReference type="GO" id="GO:0016491">
    <property type="term" value="F:oxidoreductase activity"/>
    <property type="evidence" value="ECO:0007669"/>
    <property type="project" value="UniProtKB-KW"/>
</dbReference>
<dbReference type="SMART" id="SM00822">
    <property type="entry name" value="PKS_KR"/>
    <property type="match status" value="1"/>
</dbReference>
<dbReference type="SUPFAM" id="SSF51735">
    <property type="entry name" value="NAD(P)-binding Rossmann-fold domains"/>
    <property type="match status" value="1"/>
</dbReference>
<gene>
    <name evidence="5" type="ORF">FisN_1Lh655</name>
</gene>
<dbReference type="InterPro" id="IPR002347">
    <property type="entry name" value="SDR_fam"/>
</dbReference>
<dbReference type="InterPro" id="IPR036291">
    <property type="entry name" value="NAD(P)-bd_dom_sf"/>
</dbReference>
<evidence type="ECO:0000313" key="5">
    <source>
        <dbReference type="EMBL" id="GAX19879.1"/>
    </source>
</evidence>
<dbReference type="PRINTS" id="PR00081">
    <property type="entry name" value="GDHRDH"/>
</dbReference>
<keyword evidence="6" id="KW-1185">Reference proteome</keyword>
<dbReference type="InterPro" id="IPR057326">
    <property type="entry name" value="KR_dom"/>
</dbReference>
<dbReference type="PROSITE" id="PS00061">
    <property type="entry name" value="ADH_SHORT"/>
    <property type="match status" value="1"/>
</dbReference>
<dbReference type="Proteomes" id="UP000198406">
    <property type="component" value="Unassembled WGS sequence"/>
</dbReference>
<dbReference type="PANTHER" id="PTHR43669">
    <property type="entry name" value="5-KETO-D-GLUCONATE 5-REDUCTASE"/>
    <property type="match status" value="1"/>
</dbReference>
<dbReference type="EMBL" id="BDSP01000141">
    <property type="protein sequence ID" value="GAX19879.1"/>
    <property type="molecule type" value="Genomic_DNA"/>
</dbReference>
<evidence type="ECO:0000259" key="4">
    <source>
        <dbReference type="SMART" id="SM00822"/>
    </source>
</evidence>
<accession>A0A1Z5K141</accession>
<proteinExistence type="inferred from homology"/>
<protein>
    <recommendedName>
        <fullName evidence="4">Ketoreductase domain-containing protein</fullName>
    </recommendedName>
</protein>
<reference evidence="5 6" key="1">
    <citation type="journal article" date="2015" name="Plant Cell">
        <title>Oil accumulation by the oleaginous diatom Fistulifera solaris as revealed by the genome and transcriptome.</title>
        <authorList>
            <person name="Tanaka T."/>
            <person name="Maeda Y."/>
            <person name="Veluchamy A."/>
            <person name="Tanaka M."/>
            <person name="Abida H."/>
            <person name="Marechal E."/>
            <person name="Bowler C."/>
            <person name="Muto M."/>
            <person name="Sunaga Y."/>
            <person name="Tanaka M."/>
            <person name="Yoshino T."/>
            <person name="Taniguchi T."/>
            <person name="Fukuda Y."/>
            <person name="Nemoto M."/>
            <person name="Matsumoto M."/>
            <person name="Wong P.S."/>
            <person name="Aburatani S."/>
            <person name="Fujibuchi W."/>
        </authorList>
    </citation>
    <scope>NUCLEOTIDE SEQUENCE [LARGE SCALE GENOMIC DNA]</scope>
    <source>
        <strain evidence="5 6">JPCC DA0580</strain>
    </source>
</reference>
<keyword evidence="2" id="KW-0560">Oxidoreductase</keyword>